<proteinExistence type="predicted"/>
<dbReference type="PANTHER" id="PTHR23131:SF0">
    <property type="entry name" value="ENDORIBONUCLEASE LACTB2"/>
    <property type="match status" value="1"/>
</dbReference>
<feature type="domain" description="Metallo-beta-lactamase" evidence="1">
    <location>
        <begin position="72"/>
        <end position="258"/>
    </location>
</feature>
<evidence type="ECO:0000259" key="1">
    <source>
        <dbReference type="SMART" id="SM00849"/>
    </source>
</evidence>
<evidence type="ECO:0000313" key="2">
    <source>
        <dbReference type="EMBL" id="QDT03714.1"/>
    </source>
</evidence>
<dbReference type="InterPro" id="IPR036866">
    <property type="entry name" value="RibonucZ/Hydroxyglut_hydro"/>
</dbReference>
<reference evidence="2 3" key="1">
    <citation type="submission" date="2019-02" db="EMBL/GenBank/DDBJ databases">
        <title>Deep-cultivation of Planctomycetes and their phenomic and genomic characterization uncovers novel biology.</title>
        <authorList>
            <person name="Wiegand S."/>
            <person name="Jogler M."/>
            <person name="Boedeker C."/>
            <person name="Pinto D."/>
            <person name="Vollmers J."/>
            <person name="Rivas-Marin E."/>
            <person name="Kohn T."/>
            <person name="Peeters S.H."/>
            <person name="Heuer A."/>
            <person name="Rast P."/>
            <person name="Oberbeckmann S."/>
            <person name="Bunk B."/>
            <person name="Jeske O."/>
            <person name="Meyerdierks A."/>
            <person name="Storesund J.E."/>
            <person name="Kallscheuer N."/>
            <person name="Luecker S."/>
            <person name="Lage O.M."/>
            <person name="Pohl T."/>
            <person name="Merkel B.J."/>
            <person name="Hornburger P."/>
            <person name="Mueller R.-W."/>
            <person name="Bruemmer F."/>
            <person name="Labrenz M."/>
            <person name="Spormann A.M."/>
            <person name="Op den Camp H."/>
            <person name="Overmann J."/>
            <person name="Amann R."/>
            <person name="Jetten M.S.M."/>
            <person name="Mascher T."/>
            <person name="Medema M.H."/>
            <person name="Devos D.P."/>
            <person name="Kaster A.-K."/>
            <person name="Ovreas L."/>
            <person name="Rohde M."/>
            <person name="Galperin M.Y."/>
            <person name="Jogler C."/>
        </authorList>
    </citation>
    <scope>NUCLEOTIDE SEQUENCE [LARGE SCALE GENOMIC DNA]</scope>
    <source>
        <strain evidence="2 3">K22_7</strain>
    </source>
</reference>
<dbReference type="InterPro" id="IPR001279">
    <property type="entry name" value="Metallo-B-lactamas"/>
</dbReference>
<protein>
    <submittedName>
        <fullName evidence="2">Putative polyketide biosynthesis zinc-dependent hydrolase BaeB</fullName>
        <ecNumber evidence="2">3.-.-.-</ecNumber>
    </submittedName>
</protein>
<dbReference type="KEGG" id="rlc:K227x_20990"/>
<name>A0A517N9A3_9BACT</name>
<dbReference type="EC" id="3.-.-.-" evidence="2"/>
<accession>A0A517N9A3</accession>
<organism evidence="2 3">
    <name type="scientific">Rubripirellula lacrimiformis</name>
    <dbReference type="NCBI Taxonomy" id="1930273"/>
    <lineage>
        <taxon>Bacteria</taxon>
        <taxon>Pseudomonadati</taxon>
        <taxon>Planctomycetota</taxon>
        <taxon>Planctomycetia</taxon>
        <taxon>Pirellulales</taxon>
        <taxon>Pirellulaceae</taxon>
        <taxon>Rubripirellula</taxon>
    </lineage>
</organism>
<evidence type="ECO:0000313" key="3">
    <source>
        <dbReference type="Proteomes" id="UP000318538"/>
    </source>
</evidence>
<dbReference type="SUPFAM" id="SSF56281">
    <property type="entry name" value="Metallo-hydrolase/oxidoreductase"/>
    <property type="match status" value="1"/>
</dbReference>
<dbReference type="GO" id="GO:0016787">
    <property type="term" value="F:hydrolase activity"/>
    <property type="evidence" value="ECO:0007669"/>
    <property type="project" value="UniProtKB-KW"/>
</dbReference>
<sequence>MTTGNWNPATEITGQTGRQRRIAGSSDCYFATYNACHSFRSLLFKTTPHMLTPKPIFPGVIELNFQAGEVLGCNVYLVHDAGEWLLIDIGYEETVDDFIEIIRQLDFPLSRCKTLVATHADVDHIQGLAKAKSILKTSVTAHPNAVEPLQTGDTLITLAEITAQNLKLEMPPVQIEHQVNDGDIITVGSLELEVWHTPGHTNSQLAFRIGDVLLSGDNIYRDGCIGAIDAHHGSDIKDFVRSLERIRDSDVKWLAPSHGPIFANNPEFMNRTIDRVRGYLKMADFGTLADSWPLMDQWDDEVAAGTLPEGLDRL</sequence>
<dbReference type="Pfam" id="PF00753">
    <property type="entry name" value="Lactamase_B"/>
    <property type="match status" value="1"/>
</dbReference>
<dbReference type="Proteomes" id="UP000318538">
    <property type="component" value="Chromosome"/>
</dbReference>
<dbReference type="Gene3D" id="3.60.15.10">
    <property type="entry name" value="Ribonuclease Z/Hydroxyacylglutathione hydrolase-like"/>
    <property type="match status" value="1"/>
</dbReference>
<keyword evidence="2" id="KW-0378">Hydrolase</keyword>
<dbReference type="SMART" id="SM00849">
    <property type="entry name" value="Lactamase_B"/>
    <property type="match status" value="1"/>
</dbReference>
<dbReference type="InterPro" id="IPR050662">
    <property type="entry name" value="Sec-metab_biosynth-thioest"/>
</dbReference>
<dbReference type="AlphaFoldDB" id="A0A517N9A3"/>
<dbReference type="EMBL" id="CP036525">
    <property type="protein sequence ID" value="QDT03714.1"/>
    <property type="molecule type" value="Genomic_DNA"/>
</dbReference>
<gene>
    <name evidence="2" type="primary">baeB</name>
    <name evidence="2" type="ORF">K227x_20990</name>
</gene>
<dbReference type="PANTHER" id="PTHR23131">
    <property type="entry name" value="ENDORIBONUCLEASE LACTB2"/>
    <property type="match status" value="1"/>
</dbReference>
<keyword evidence="3" id="KW-1185">Reference proteome</keyword>